<evidence type="ECO:0000313" key="2">
    <source>
        <dbReference type="EMBL" id="KAK9309322.1"/>
    </source>
</evidence>
<gene>
    <name evidence="2" type="ORF">QLX08_000956</name>
</gene>
<dbReference type="AlphaFoldDB" id="A0AAW1AGK3"/>
<dbReference type="EMBL" id="JAWNGG020000012">
    <property type="protein sequence ID" value="KAK9309322.1"/>
    <property type="molecule type" value="Genomic_DNA"/>
</dbReference>
<keyword evidence="3" id="KW-1185">Reference proteome</keyword>
<feature type="region of interest" description="Disordered" evidence="1">
    <location>
        <begin position="73"/>
        <end position="102"/>
    </location>
</feature>
<evidence type="ECO:0000313" key="3">
    <source>
        <dbReference type="Proteomes" id="UP001432146"/>
    </source>
</evidence>
<proteinExistence type="predicted"/>
<sequence>MNARSGKRGSSASLVYDGATITMCPPSENIQKRRTDKLSARRPRSRANETSRRYIVNTGSDDDVEAALQEAVTSHDRSFSRSYAPSEDASPVFMNIPRECIP</sequence>
<comment type="caution">
    <text evidence="2">The sequence shown here is derived from an EMBL/GenBank/DDBJ whole genome shotgun (WGS) entry which is preliminary data.</text>
</comment>
<protein>
    <submittedName>
        <fullName evidence="2">Uncharacterized protein</fullName>
    </submittedName>
</protein>
<organism evidence="2 3">
    <name type="scientific">Tetragonisca angustula</name>
    <dbReference type="NCBI Taxonomy" id="166442"/>
    <lineage>
        <taxon>Eukaryota</taxon>
        <taxon>Metazoa</taxon>
        <taxon>Ecdysozoa</taxon>
        <taxon>Arthropoda</taxon>
        <taxon>Hexapoda</taxon>
        <taxon>Insecta</taxon>
        <taxon>Pterygota</taxon>
        <taxon>Neoptera</taxon>
        <taxon>Endopterygota</taxon>
        <taxon>Hymenoptera</taxon>
        <taxon>Apocrita</taxon>
        <taxon>Aculeata</taxon>
        <taxon>Apoidea</taxon>
        <taxon>Anthophila</taxon>
        <taxon>Apidae</taxon>
        <taxon>Tetragonisca</taxon>
    </lineage>
</organism>
<name>A0AAW1AGK3_9HYME</name>
<reference evidence="2 3" key="1">
    <citation type="submission" date="2024-05" db="EMBL/GenBank/DDBJ databases">
        <title>The nuclear and mitochondrial genome assemblies of Tetragonisca angustula (Apidae: Meliponini), a tiny yet remarkable pollinator in the Neotropics.</title>
        <authorList>
            <person name="Ferrari R."/>
            <person name="Ricardo P.C."/>
            <person name="Dias F.C."/>
            <person name="Araujo N.S."/>
            <person name="Soares D.O."/>
            <person name="Zhou Q.-S."/>
            <person name="Zhu C.-D."/>
            <person name="Coutinho L."/>
            <person name="Airas M.C."/>
            <person name="Batista T.M."/>
        </authorList>
    </citation>
    <scope>NUCLEOTIDE SEQUENCE [LARGE SCALE GENOMIC DNA]</scope>
    <source>
        <strain evidence="2">ASF017062</strain>
        <tissue evidence="2">Abdomen</tissue>
    </source>
</reference>
<accession>A0AAW1AGK3</accession>
<feature type="region of interest" description="Disordered" evidence="1">
    <location>
        <begin position="23"/>
        <end position="52"/>
    </location>
</feature>
<dbReference type="Proteomes" id="UP001432146">
    <property type="component" value="Unassembled WGS sequence"/>
</dbReference>
<evidence type="ECO:0000256" key="1">
    <source>
        <dbReference type="SAM" id="MobiDB-lite"/>
    </source>
</evidence>
<feature type="compositionally biased region" description="Basic and acidic residues" evidence="1">
    <location>
        <begin position="30"/>
        <end position="39"/>
    </location>
</feature>